<dbReference type="InParanoid" id="A0A067MP54"/>
<protein>
    <submittedName>
        <fullName evidence="1">Uncharacterized protein</fullName>
    </submittedName>
</protein>
<sequence length="111" mass="12517">MFLHFQGSLPQASAPCRVALLPCATYSFSIAGSIDYRLCTLRSRLFATKLIYPGLRPLSVLREKISCIRRMQLRSRYKSVPPRRTTVLSLHCTHDRPDTLASNGLSHPSSR</sequence>
<gene>
    <name evidence="1" type="ORF">BOTBODRAFT_251096</name>
</gene>
<dbReference type="EMBL" id="KL198027">
    <property type="protein sequence ID" value="KDQ16500.1"/>
    <property type="molecule type" value="Genomic_DNA"/>
</dbReference>
<dbReference type="Proteomes" id="UP000027195">
    <property type="component" value="Unassembled WGS sequence"/>
</dbReference>
<dbReference type="HOGENOM" id="CLU_2157963_0_0_1"/>
<evidence type="ECO:0000313" key="2">
    <source>
        <dbReference type="Proteomes" id="UP000027195"/>
    </source>
</evidence>
<accession>A0A067MP54</accession>
<name>A0A067MP54_BOTB1</name>
<keyword evidence="2" id="KW-1185">Reference proteome</keyword>
<dbReference type="AlphaFoldDB" id="A0A067MP54"/>
<organism evidence="1 2">
    <name type="scientific">Botryobasidium botryosum (strain FD-172 SS1)</name>
    <dbReference type="NCBI Taxonomy" id="930990"/>
    <lineage>
        <taxon>Eukaryota</taxon>
        <taxon>Fungi</taxon>
        <taxon>Dikarya</taxon>
        <taxon>Basidiomycota</taxon>
        <taxon>Agaricomycotina</taxon>
        <taxon>Agaricomycetes</taxon>
        <taxon>Cantharellales</taxon>
        <taxon>Botryobasidiaceae</taxon>
        <taxon>Botryobasidium</taxon>
    </lineage>
</organism>
<proteinExistence type="predicted"/>
<evidence type="ECO:0000313" key="1">
    <source>
        <dbReference type="EMBL" id="KDQ16500.1"/>
    </source>
</evidence>
<reference evidence="2" key="1">
    <citation type="journal article" date="2014" name="Proc. Natl. Acad. Sci. U.S.A.">
        <title>Extensive sampling of basidiomycete genomes demonstrates inadequacy of the white-rot/brown-rot paradigm for wood decay fungi.</title>
        <authorList>
            <person name="Riley R."/>
            <person name="Salamov A.A."/>
            <person name="Brown D.W."/>
            <person name="Nagy L.G."/>
            <person name="Floudas D."/>
            <person name="Held B.W."/>
            <person name="Levasseur A."/>
            <person name="Lombard V."/>
            <person name="Morin E."/>
            <person name="Otillar R."/>
            <person name="Lindquist E.A."/>
            <person name="Sun H."/>
            <person name="LaButti K.M."/>
            <person name="Schmutz J."/>
            <person name="Jabbour D."/>
            <person name="Luo H."/>
            <person name="Baker S.E."/>
            <person name="Pisabarro A.G."/>
            <person name="Walton J.D."/>
            <person name="Blanchette R.A."/>
            <person name="Henrissat B."/>
            <person name="Martin F."/>
            <person name="Cullen D."/>
            <person name="Hibbett D.S."/>
            <person name="Grigoriev I.V."/>
        </authorList>
    </citation>
    <scope>NUCLEOTIDE SEQUENCE [LARGE SCALE GENOMIC DNA]</scope>
    <source>
        <strain evidence="2">FD-172 SS1</strain>
    </source>
</reference>